<accession>A0A915I241</accession>
<keyword evidence="1" id="KW-1185">Reference proteome</keyword>
<proteinExistence type="predicted"/>
<evidence type="ECO:0000313" key="1">
    <source>
        <dbReference type="Proteomes" id="UP000887565"/>
    </source>
</evidence>
<protein>
    <submittedName>
        <fullName evidence="2">Uncharacterized protein</fullName>
    </submittedName>
</protein>
<dbReference type="WBParaSite" id="nRc.2.0.1.t07533-RA">
    <property type="protein sequence ID" value="nRc.2.0.1.t07533-RA"/>
    <property type="gene ID" value="nRc.2.0.1.g07533"/>
</dbReference>
<dbReference type="AlphaFoldDB" id="A0A915I241"/>
<organism evidence="1 2">
    <name type="scientific">Romanomermis culicivorax</name>
    <name type="common">Nematode worm</name>
    <dbReference type="NCBI Taxonomy" id="13658"/>
    <lineage>
        <taxon>Eukaryota</taxon>
        <taxon>Metazoa</taxon>
        <taxon>Ecdysozoa</taxon>
        <taxon>Nematoda</taxon>
        <taxon>Enoplea</taxon>
        <taxon>Dorylaimia</taxon>
        <taxon>Mermithida</taxon>
        <taxon>Mermithoidea</taxon>
        <taxon>Mermithidae</taxon>
        <taxon>Romanomermis</taxon>
    </lineage>
</organism>
<dbReference type="Proteomes" id="UP000887565">
    <property type="component" value="Unplaced"/>
</dbReference>
<sequence length="160" mass="18053">MAAQTSVQTRSLSANKSTNNSAASSKAILALSLRLAQIKNILTRFRHIFRASSAKFISPRTIAKKFIPVGSKFNIKPNNKISNISHPPTIVITVPAGKNDTTKIAKKFRPLSPDGESLREKISAKMHLTMKIERIIQERNLTTFIQKYLLQRFIFQCFRI</sequence>
<name>A0A915I241_ROMCU</name>
<evidence type="ECO:0000313" key="2">
    <source>
        <dbReference type="WBParaSite" id="nRc.2.0.1.t07533-RA"/>
    </source>
</evidence>
<reference evidence="2" key="1">
    <citation type="submission" date="2022-11" db="UniProtKB">
        <authorList>
            <consortium name="WormBaseParasite"/>
        </authorList>
    </citation>
    <scope>IDENTIFICATION</scope>
</reference>